<keyword evidence="1" id="KW-0378">Hydrolase</keyword>
<dbReference type="Proteomes" id="UP001631969">
    <property type="component" value="Unassembled WGS sequence"/>
</dbReference>
<reference evidence="1" key="1">
    <citation type="submission" date="2024-12" db="EMBL/GenBank/DDBJ databases">
        <authorList>
            <person name="Wu N."/>
        </authorList>
    </citation>
    <scope>NUCLEOTIDE SEQUENCE</scope>
    <source>
        <strain evidence="1">P15</strain>
    </source>
</reference>
<evidence type="ECO:0000313" key="2">
    <source>
        <dbReference type="Proteomes" id="UP001631969"/>
    </source>
</evidence>
<proteinExistence type="predicted"/>
<dbReference type="EC" id="3.2.1.23" evidence="1"/>
<sequence length="694" mass="77467">METRETIRIGSQLFINKEDTPEQVRRWVCQMGENGLLVIRLFMVWEQLEPEKDKWEFANYDACFDQALECGLAVVPTLMSGSPPGWMHLTDSMQELADLDDPSFEASSANYIDQVVKRYRDHPAMDSWILWNEPTRVIGQGPHGEQAYVRYLEEALGSITAFNAVSYRQFRSFTELAKAGCGRGQEGQLPFRSFAEQMVRSRFSVHNLCLHLAFIRDRIRRLDTRHPVHINPHNLQRELQHKGQSIWREAELADFLGCSAHPMWHSLRFPGRRWGQSVAFFADLMKSATLHPAGLFWVTELQGGTTLYSSSHPYTPSGDVVRQWIWEGLGSGARAVVFWCFNSRSGGYEGGEWSLLNQLEQPSPRLEAARETAELLKRHGGLLELSTPEPPQVLIVYSEASCALGEAEGQGTEPACPRNKNMYMDAIAGAWLMCSDLSIPVIFRNEERFVREPIPDSVQAVLLPNTIVLGQADLVRLELFAKGGGVIIADGLCGMKDAAGNIDRESLRRVAALFGAAVQDIETDDSGLLMTDDSGTTCPGWFYRLLLALEEESLPAAWFEDGRPAVSLRALGTGRLIRVGTIFFQSYFANPDERLLAFFGGLIESSLNRQDLIRLDNGSSNLRLRRLAHPQGAVVILINTGQTSAKASLLAATSGQLIDLATGRILEVTDSTFPCHLEVEGNGTEVWFFRRNDA</sequence>
<keyword evidence="1" id="KW-0326">Glycosidase</keyword>
<protein>
    <submittedName>
        <fullName evidence="1">Beta-galactosidase</fullName>
        <ecNumber evidence="1">3.2.1.23</ecNumber>
    </submittedName>
</protein>
<name>A0ACC7NWX3_9BACL</name>
<evidence type="ECO:0000313" key="1">
    <source>
        <dbReference type="EMBL" id="MFM9328201.1"/>
    </source>
</evidence>
<dbReference type="EMBL" id="JBJURJ010000004">
    <property type="protein sequence ID" value="MFM9328201.1"/>
    <property type="molecule type" value="Genomic_DNA"/>
</dbReference>
<organism evidence="1 2">
    <name type="scientific">Paenibacillus mesotrionivorans</name>
    <dbReference type="NCBI Taxonomy" id="3160968"/>
    <lineage>
        <taxon>Bacteria</taxon>
        <taxon>Bacillati</taxon>
        <taxon>Bacillota</taxon>
        <taxon>Bacilli</taxon>
        <taxon>Bacillales</taxon>
        <taxon>Paenibacillaceae</taxon>
        <taxon>Paenibacillus</taxon>
    </lineage>
</organism>
<accession>A0ACC7NWX3</accession>
<comment type="caution">
    <text evidence="1">The sequence shown here is derived from an EMBL/GenBank/DDBJ whole genome shotgun (WGS) entry which is preliminary data.</text>
</comment>
<keyword evidence="2" id="KW-1185">Reference proteome</keyword>
<gene>
    <name evidence="1" type="ORF">ACI1P1_07880</name>
</gene>